<keyword evidence="1" id="KW-0234">DNA repair</keyword>
<dbReference type="Pfam" id="PF05970">
    <property type="entry name" value="PIF1"/>
    <property type="match status" value="1"/>
</dbReference>
<evidence type="ECO:0000259" key="2">
    <source>
        <dbReference type="Pfam" id="PF05970"/>
    </source>
</evidence>
<dbReference type="InterPro" id="IPR027417">
    <property type="entry name" value="P-loop_NTPase"/>
</dbReference>
<keyword evidence="1" id="KW-0067">ATP-binding</keyword>
<evidence type="ECO:0000313" key="5">
    <source>
        <dbReference type="RefSeq" id="XP_015523001.1"/>
    </source>
</evidence>
<dbReference type="InParanoid" id="A0A6J0C6P0"/>
<dbReference type="PANTHER" id="PTHR10492">
    <property type="match status" value="1"/>
</dbReference>
<dbReference type="GO" id="GO:0016787">
    <property type="term" value="F:hydrolase activity"/>
    <property type="evidence" value="ECO:0007669"/>
    <property type="project" value="UniProtKB-KW"/>
</dbReference>
<dbReference type="SUPFAM" id="SSF52540">
    <property type="entry name" value="P-loop containing nucleoside triphosphate hydrolases"/>
    <property type="match status" value="2"/>
</dbReference>
<dbReference type="AlphaFoldDB" id="A0A6J0C6P0"/>
<evidence type="ECO:0000256" key="1">
    <source>
        <dbReference type="RuleBase" id="RU363044"/>
    </source>
</evidence>
<dbReference type="Proteomes" id="UP000829291">
    <property type="component" value="Chromosome 1"/>
</dbReference>
<keyword evidence="1" id="KW-0547">Nucleotide-binding</keyword>
<organism evidence="5">
    <name type="scientific">Neodiprion lecontei</name>
    <name type="common">Redheaded pine sawfly</name>
    <dbReference type="NCBI Taxonomy" id="441921"/>
    <lineage>
        <taxon>Eukaryota</taxon>
        <taxon>Metazoa</taxon>
        <taxon>Ecdysozoa</taxon>
        <taxon>Arthropoda</taxon>
        <taxon>Hexapoda</taxon>
        <taxon>Insecta</taxon>
        <taxon>Pterygota</taxon>
        <taxon>Neoptera</taxon>
        <taxon>Endopterygota</taxon>
        <taxon>Hymenoptera</taxon>
        <taxon>Tenthredinoidea</taxon>
        <taxon>Diprionidae</taxon>
        <taxon>Diprioninae</taxon>
        <taxon>Neodiprion</taxon>
    </lineage>
</organism>
<keyword evidence="1" id="KW-0347">Helicase</keyword>
<reference evidence="5" key="1">
    <citation type="submission" date="2025-08" db="UniProtKB">
        <authorList>
            <consortium name="RefSeq"/>
        </authorList>
    </citation>
    <scope>IDENTIFICATION</scope>
    <source>
        <tissue evidence="5">Thorax and Abdomen</tissue>
    </source>
</reference>
<gene>
    <name evidence="5" type="primary">LOC107226634</name>
</gene>
<name>A0A6J0C6P0_NEOLC</name>
<keyword evidence="4" id="KW-1185">Reference proteome</keyword>
<keyword evidence="1" id="KW-0233">DNA recombination</keyword>
<dbReference type="RefSeq" id="XP_015523001.1">
    <property type="nucleotide sequence ID" value="XM_015667515.1"/>
</dbReference>
<dbReference type="GO" id="GO:0006310">
    <property type="term" value="P:DNA recombination"/>
    <property type="evidence" value="ECO:0007669"/>
    <property type="project" value="UniProtKB-KW"/>
</dbReference>
<dbReference type="InterPro" id="IPR010285">
    <property type="entry name" value="DNA_helicase_pif1-like_DEAD"/>
</dbReference>
<comment type="cofactor">
    <cofactor evidence="1">
        <name>Mg(2+)</name>
        <dbReference type="ChEBI" id="CHEBI:18420"/>
    </cofactor>
</comment>
<dbReference type="EC" id="5.6.2.3" evidence="1"/>
<comment type="catalytic activity">
    <reaction evidence="1">
        <text>ATP + H2O = ADP + phosphate + H(+)</text>
        <dbReference type="Rhea" id="RHEA:13065"/>
        <dbReference type="ChEBI" id="CHEBI:15377"/>
        <dbReference type="ChEBI" id="CHEBI:15378"/>
        <dbReference type="ChEBI" id="CHEBI:30616"/>
        <dbReference type="ChEBI" id="CHEBI:43474"/>
        <dbReference type="ChEBI" id="CHEBI:456216"/>
        <dbReference type="EC" id="5.6.2.3"/>
    </reaction>
</comment>
<keyword evidence="1" id="KW-0227">DNA damage</keyword>
<dbReference type="InterPro" id="IPR049163">
    <property type="entry name" value="Pif1-like_2B_dom"/>
</dbReference>
<dbReference type="Gene3D" id="3.40.50.300">
    <property type="entry name" value="P-loop containing nucleotide triphosphate hydrolases"/>
    <property type="match status" value="1"/>
</dbReference>
<dbReference type="KEGG" id="nlo:107226634"/>
<evidence type="ECO:0000313" key="4">
    <source>
        <dbReference type="Proteomes" id="UP000829291"/>
    </source>
</evidence>
<feature type="domain" description="DNA helicase Pif1-like 2B" evidence="3">
    <location>
        <begin position="547"/>
        <end position="592"/>
    </location>
</feature>
<accession>A0A6J0C6P0</accession>
<keyword evidence="1" id="KW-0378">Hydrolase</keyword>
<evidence type="ECO:0000259" key="3">
    <source>
        <dbReference type="Pfam" id="PF21530"/>
    </source>
</evidence>
<dbReference type="OrthoDB" id="10053386at2759"/>
<dbReference type="GO" id="GO:0006281">
    <property type="term" value="P:DNA repair"/>
    <property type="evidence" value="ECO:0007669"/>
    <property type="project" value="UniProtKB-KW"/>
</dbReference>
<dbReference type="GO" id="GO:0043139">
    <property type="term" value="F:5'-3' DNA helicase activity"/>
    <property type="evidence" value="ECO:0007669"/>
    <property type="project" value="UniProtKB-EC"/>
</dbReference>
<comment type="similarity">
    <text evidence="1">Belongs to the helicase family.</text>
</comment>
<feature type="domain" description="DNA helicase Pif1-like DEAD-box helicase" evidence="2">
    <location>
        <begin position="245"/>
        <end position="455"/>
    </location>
</feature>
<sequence>MQNIVENPPKTTLTAFFDPCTSDGFAKTLLHHEVPHYYAWANNKFSRRKRGQDVVGHPSIKKDVALGRVYSIHPSQSGCFYLRMILHHVRGPTSFQDLRTVDGIVKETYQAAYRDRGLLENDNQWEITLREASISQCPLKLRELFVVILLFCFPLEPLNLWDTFKDDLCQDIRHIAQQQGQDFDVYNEVMIQIKNKLLELSDKNLRDFGLPSPNRSLQNVVNAIPRCTYDVNELSVFVNSNVPKLVSDQKIAFDAIIKSMENNEGGLFFLDAPGGTGKTFLVNLLLAKVRQSGRKALAVASSGIAATLLNGGKTAHSTFKLPLAVSLEQQSVCSIRKYGPLGKLLQDTSLIIWDECTMSHRAHVEAVDRTSKDIGNSGNLMGGVTFVLAGDFRQTLPVIIKGTRADVINACLKSSPLWQSIETLNSRTKMRAHSSNNHNGNLQKILQLGDGKLPSTVANSPQVLLDNELAQTVNSLEILIDTIYPDIENLPERNFNWLCSRAIVSARNDSVNQINRMIMEKVPGDFKCYKSVDTVCNIEDTVHYPQEFLNSLNPASLSPHELKLKGGIPIMLLRNLSPPSMCNGTRLLIKELRDNVIVATIITGPTAGQLAHIPRIPMIPTDLPISFKGLQFPVKISFALTINKSQGQTDKRFRLLAST</sequence>
<dbReference type="Pfam" id="PF21530">
    <property type="entry name" value="Pif1_2B_dom"/>
    <property type="match status" value="1"/>
</dbReference>
<proteinExistence type="inferred from homology"/>
<dbReference type="GO" id="GO:0000723">
    <property type="term" value="P:telomere maintenance"/>
    <property type="evidence" value="ECO:0007669"/>
    <property type="project" value="InterPro"/>
</dbReference>
<dbReference type="GO" id="GO:0005524">
    <property type="term" value="F:ATP binding"/>
    <property type="evidence" value="ECO:0007669"/>
    <property type="project" value="UniProtKB-KW"/>
</dbReference>
<dbReference type="PANTHER" id="PTHR10492:SF57">
    <property type="entry name" value="ATP-DEPENDENT DNA HELICASE"/>
    <property type="match status" value="1"/>
</dbReference>
<dbReference type="GeneID" id="107226634"/>
<protein>
    <recommendedName>
        <fullName evidence="1">ATP-dependent DNA helicase</fullName>
        <ecNumber evidence="1">5.6.2.3</ecNumber>
    </recommendedName>
</protein>